<dbReference type="InterPro" id="IPR057600">
    <property type="entry name" value="TORTIFOLIA1/SINE1-2_N"/>
</dbReference>
<feature type="region of interest" description="Disordered" evidence="1">
    <location>
        <begin position="307"/>
        <end position="331"/>
    </location>
</feature>
<feature type="transmembrane region" description="Helical" evidence="2">
    <location>
        <begin position="566"/>
        <end position="588"/>
    </location>
</feature>
<organism evidence="4 5">
    <name type="scientific">Trapa incisa</name>
    <dbReference type="NCBI Taxonomy" id="236973"/>
    <lineage>
        <taxon>Eukaryota</taxon>
        <taxon>Viridiplantae</taxon>
        <taxon>Streptophyta</taxon>
        <taxon>Embryophyta</taxon>
        <taxon>Tracheophyta</taxon>
        <taxon>Spermatophyta</taxon>
        <taxon>Magnoliopsida</taxon>
        <taxon>eudicotyledons</taxon>
        <taxon>Gunneridae</taxon>
        <taxon>Pentapetalae</taxon>
        <taxon>rosids</taxon>
        <taxon>malvids</taxon>
        <taxon>Myrtales</taxon>
        <taxon>Lythraceae</taxon>
        <taxon>Trapa</taxon>
    </lineage>
</organism>
<evidence type="ECO:0000313" key="4">
    <source>
        <dbReference type="EMBL" id="KAK4759011.1"/>
    </source>
</evidence>
<name>A0AAN7K3A2_9MYRT</name>
<dbReference type="SUPFAM" id="SSF48371">
    <property type="entry name" value="ARM repeat"/>
    <property type="match status" value="1"/>
</dbReference>
<keyword evidence="2" id="KW-0472">Membrane</keyword>
<evidence type="ECO:0000256" key="1">
    <source>
        <dbReference type="SAM" id="MobiDB-lite"/>
    </source>
</evidence>
<reference evidence="4 5" key="1">
    <citation type="journal article" date="2023" name="Hortic Res">
        <title>Pangenome of water caltrop reveals structural variations and asymmetric subgenome divergence after allopolyploidization.</title>
        <authorList>
            <person name="Zhang X."/>
            <person name="Chen Y."/>
            <person name="Wang L."/>
            <person name="Yuan Y."/>
            <person name="Fang M."/>
            <person name="Shi L."/>
            <person name="Lu R."/>
            <person name="Comes H.P."/>
            <person name="Ma Y."/>
            <person name="Chen Y."/>
            <person name="Huang G."/>
            <person name="Zhou Y."/>
            <person name="Zheng Z."/>
            <person name="Qiu Y."/>
        </authorList>
    </citation>
    <scope>NUCLEOTIDE SEQUENCE [LARGE SCALE GENOMIC DNA]</scope>
    <source>
        <tissue evidence="4">Roots</tissue>
    </source>
</reference>
<feature type="region of interest" description="Disordered" evidence="1">
    <location>
        <begin position="499"/>
        <end position="520"/>
    </location>
</feature>
<feature type="domain" description="TORTIFOLIA1/SINE1-2 N-terminal" evidence="3">
    <location>
        <begin position="18"/>
        <end position="286"/>
    </location>
</feature>
<dbReference type="EMBL" id="JAXIOK010000012">
    <property type="protein sequence ID" value="KAK4759011.1"/>
    <property type="molecule type" value="Genomic_DNA"/>
</dbReference>
<gene>
    <name evidence="4" type="ORF">SAY87_020312</name>
</gene>
<keyword evidence="2" id="KW-1133">Transmembrane helix</keyword>
<dbReference type="InterPro" id="IPR033337">
    <property type="entry name" value="TORTIFOLIA1/SINE1-2"/>
</dbReference>
<dbReference type="Gene3D" id="1.25.10.10">
    <property type="entry name" value="Leucine-rich Repeat Variant"/>
    <property type="match status" value="1"/>
</dbReference>
<dbReference type="PANTHER" id="PTHR31355:SF4">
    <property type="entry name" value="TOG DOMAIN-CONTAINING PROTEIN"/>
    <property type="match status" value="1"/>
</dbReference>
<dbReference type="PANTHER" id="PTHR31355">
    <property type="entry name" value="MICROTUBULE-ASSOCIATED PROTEIN TORTIFOLIA1"/>
    <property type="match status" value="1"/>
</dbReference>
<dbReference type="InterPro" id="IPR011989">
    <property type="entry name" value="ARM-like"/>
</dbReference>
<sequence>MGRNLNPILRRQLANLDKDMDSRRSAMKVLKSYVKDLDSKAIPLFLEQVSETKETGSLSGEYTISLYEVLARVHGVNIVPQIDSIMSTVIKTLASSAGSFPLQQACSKVVPAIARYGLDPTTPENQKSYIIDSLCRPLSESLMGSQESLTSGAALCLRALVESDNWRFASDDMVNQVCHNVAAALEEKSTQTNSHMGLVMALAKHNSAIVEAYSRLLIQSGLRILQLGESNSQKRLSAIQMVNFLMKCLDSRSICSELKLITEEMEKAQSDQMAFVRGAAFEALQTARRIMTEKRIKFDKDSSPFTASNFSRRNGNRNGNQSPESHTLDSFVDYDYPTESPLSSRPVSPPSCFDQRSVNRRLWRYDNGGVDVSLKDGLFLKSDPENKISCSDYEHTREFDCNDNGHRHADDFIGFQQSTLRSSSPIRERSVTPTPQIQHSQINVDNIRIFTSPRKLLHSLQDPSVTSSGSSEKSLGGFRIPSSSISDWSPLSKYDENGSLYDTTDENKEMGSSNNGGIRHVPVQTESMSLTEDCLPREENHKIAKTDENAFDMAEVFISKNTAKRLSVRLVCSFFVLLFAFIASLMWIDGHHDGSHLVPT</sequence>
<protein>
    <recommendedName>
        <fullName evidence="3">TORTIFOLIA1/SINE1-2 N-terminal domain-containing protein</fullName>
    </recommendedName>
</protein>
<dbReference type="Pfam" id="PF24714">
    <property type="entry name" value="TOR1L1_N"/>
    <property type="match status" value="1"/>
</dbReference>
<evidence type="ECO:0000313" key="5">
    <source>
        <dbReference type="Proteomes" id="UP001345219"/>
    </source>
</evidence>
<keyword evidence="5" id="KW-1185">Reference proteome</keyword>
<keyword evidence="2" id="KW-0812">Transmembrane</keyword>
<comment type="caution">
    <text evidence="4">The sequence shown here is derived from an EMBL/GenBank/DDBJ whole genome shotgun (WGS) entry which is preliminary data.</text>
</comment>
<dbReference type="InterPro" id="IPR016024">
    <property type="entry name" value="ARM-type_fold"/>
</dbReference>
<dbReference type="Proteomes" id="UP001345219">
    <property type="component" value="Chromosome 15"/>
</dbReference>
<dbReference type="AlphaFoldDB" id="A0AAN7K3A2"/>
<dbReference type="GO" id="GO:0008017">
    <property type="term" value="F:microtubule binding"/>
    <property type="evidence" value="ECO:0007669"/>
    <property type="project" value="InterPro"/>
</dbReference>
<evidence type="ECO:0000256" key="2">
    <source>
        <dbReference type="SAM" id="Phobius"/>
    </source>
</evidence>
<dbReference type="GO" id="GO:0005874">
    <property type="term" value="C:microtubule"/>
    <property type="evidence" value="ECO:0007669"/>
    <property type="project" value="InterPro"/>
</dbReference>
<evidence type="ECO:0000259" key="3">
    <source>
        <dbReference type="Pfam" id="PF24714"/>
    </source>
</evidence>
<proteinExistence type="predicted"/>
<accession>A0AAN7K3A2</accession>